<dbReference type="GO" id="GO:0005525">
    <property type="term" value="F:GTP binding"/>
    <property type="evidence" value="ECO:0007669"/>
    <property type="project" value="InterPro"/>
</dbReference>
<feature type="domain" description="G" evidence="2">
    <location>
        <begin position="4"/>
        <end position="95"/>
    </location>
</feature>
<comment type="caution">
    <text evidence="3">The sequence shown here is derived from an EMBL/GenBank/DDBJ whole genome shotgun (WGS) entry which is preliminary data.</text>
</comment>
<dbReference type="SUPFAM" id="SSF52540">
    <property type="entry name" value="P-loop containing nucleoside triphosphate hydrolases"/>
    <property type="match status" value="1"/>
</dbReference>
<dbReference type="EMBL" id="LGRX02013575">
    <property type="protein sequence ID" value="KAK3265928.1"/>
    <property type="molecule type" value="Genomic_DNA"/>
</dbReference>
<gene>
    <name evidence="3" type="ORF">CYMTET_25422</name>
</gene>
<feature type="non-terminal residue" evidence="3">
    <location>
        <position position="1"/>
    </location>
</feature>
<feature type="region of interest" description="Disordered" evidence="1">
    <location>
        <begin position="133"/>
        <end position="161"/>
    </location>
</feature>
<dbReference type="Proteomes" id="UP001190700">
    <property type="component" value="Unassembled WGS sequence"/>
</dbReference>
<dbReference type="InterPro" id="IPR006073">
    <property type="entry name" value="GTP-bd"/>
</dbReference>
<reference evidence="3 4" key="1">
    <citation type="journal article" date="2015" name="Genome Biol. Evol.">
        <title>Comparative Genomics of a Bacterivorous Green Alga Reveals Evolutionary Causalities and Consequences of Phago-Mixotrophic Mode of Nutrition.</title>
        <authorList>
            <person name="Burns J.A."/>
            <person name="Paasch A."/>
            <person name="Narechania A."/>
            <person name="Kim E."/>
        </authorList>
    </citation>
    <scope>NUCLEOTIDE SEQUENCE [LARGE SCALE GENOMIC DNA]</scope>
    <source>
        <strain evidence="3 4">PLY_AMNH</strain>
    </source>
</reference>
<name>A0AAE0FUJ7_9CHLO</name>
<organism evidence="3 4">
    <name type="scientific">Cymbomonas tetramitiformis</name>
    <dbReference type="NCBI Taxonomy" id="36881"/>
    <lineage>
        <taxon>Eukaryota</taxon>
        <taxon>Viridiplantae</taxon>
        <taxon>Chlorophyta</taxon>
        <taxon>Pyramimonadophyceae</taxon>
        <taxon>Pyramimonadales</taxon>
        <taxon>Pyramimonadaceae</taxon>
        <taxon>Cymbomonas</taxon>
    </lineage>
</organism>
<evidence type="ECO:0000256" key="1">
    <source>
        <dbReference type="SAM" id="MobiDB-lite"/>
    </source>
</evidence>
<dbReference type="Gene3D" id="3.40.50.300">
    <property type="entry name" value="P-loop containing nucleotide triphosphate hydrolases"/>
    <property type="match status" value="1"/>
</dbReference>
<dbReference type="InterPro" id="IPR027417">
    <property type="entry name" value="P-loop_NTPase"/>
</dbReference>
<evidence type="ECO:0000313" key="3">
    <source>
        <dbReference type="EMBL" id="KAK3265928.1"/>
    </source>
</evidence>
<evidence type="ECO:0000259" key="2">
    <source>
        <dbReference type="Pfam" id="PF01926"/>
    </source>
</evidence>
<dbReference type="Pfam" id="PF01926">
    <property type="entry name" value="MMR_HSR1"/>
    <property type="match status" value="1"/>
</dbReference>
<sequence>VPTLVLVGAPNVGKSSLVRVLSSGVPDVQNYPFTTRGIKLGHFYLNGERHVVTDTPGLLNRNEEDRNTMEALTIASIEHLPTSVMFVLDATALCGTTLSDQLAIRQELLERFPGRPWLDVLSKSDLLPLAAEARSYEPSDPSERLEGILSPGDEEPSPLDGIWKAEQRDSERQHEDLRINLHPDAQHQGLEAASDGFAEALSRVAEEMPSAIRVSVMTSEGIEELKHTTVAMLKEHQKLSTGTEKVDDQAFGEKAYTNNPNC</sequence>
<dbReference type="PANTHER" id="PTHR45759">
    <property type="entry name" value="NUCLEOLAR GTP-BINDING PROTEIN 1"/>
    <property type="match status" value="1"/>
</dbReference>
<keyword evidence="4" id="KW-1185">Reference proteome</keyword>
<accession>A0AAE0FUJ7</accession>
<feature type="compositionally biased region" description="Basic and acidic residues" evidence="1">
    <location>
        <begin position="134"/>
        <end position="146"/>
    </location>
</feature>
<evidence type="ECO:0000313" key="4">
    <source>
        <dbReference type="Proteomes" id="UP001190700"/>
    </source>
</evidence>
<proteinExistence type="predicted"/>
<protein>
    <recommendedName>
        <fullName evidence="2">G domain-containing protein</fullName>
    </recommendedName>
</protein>
<dbReference type="AlphaFoldDB" id="A0AAE0FUJ7"/>
<dbReference type="PRINTS" id="PR00326">
    <property type="entry name" value="GTP1OBG"/>
</dbReference>